<feature type="region of interest" description="Disordered" evidence="1">
    <location>
        <begin position="31"/>
        <end position="71"/>
    </location>
</feature>
<keyword evidence="2" id="KW-0812">Transmembrane</keyword>
<dbReference type="Proteomes" id="UP000563151">
    <property type="component" value="Unassembled WGS sequence"/>
</dbReference>
<keyword evidence="2" id="KW-1133">Transmembrane helix</keyword>
<evidence type="ECO:0000313" key="3">
    <source>
        <dbReference type="EMBL" id="MBC2397076.1"/>
    </source>
</evidence>
<feature type="compositionally biased region" description="Low complexity" evidence="1">
    <location>
        <begin position="31"/>
        <end position="52"/>
    </location>
</feature>
<sequence>MNESNRKKVIAVVVAVIVIIGGALYFNKGSKNISSNGSNKNNTESVNNSNNNTEEKKQLTKEEKEQEEKNKIVQNEDLTKKIKNEKLLLDGQVYIQNDIVNCTMVAKKDVNPEEVKKLAQDYSKKLSAQFKGKKINVQAVQNRKSIADITINK</sequence>
<name>A0A923IZ71_CLOTT</name>
<protein>
    <submittedName>
        <fullName evidence="3">Uncharacterized protein</fullName>
    </submittedName>
</protein>
<dbReference type="RefSeq" id="WP_051593243.1">
    <property type="nucleotide sequence ID" value="NZ_JAAZWO010000004.1"/>
</dbReference>
<evidence type="ECO:0000256" key="2">
    <source>
        <dbReference type="SAM" id="Phobius"/>
    </source>
</evidence>
<evidence type="ECO:0000313" key="4">
    <source>
        <dbReference type="Proteomes" id="UP000563151"/>
    </source>
</evidence>
<comment type="caution">
    <text evidence="3">The sequence shown here is derived from an EMBL/GenBank/DDBJ whole genome shotgun (WGS) entry which is preliminary data.</text>
</comment>
<feature type="compositionally biased region" description="Basic and acidic residues" evidence="1">
    <location>
        <begin position="53"/>
        <end position="71"/>
    </location>
</feature>
<reference evidence="3 4" key="1">
    <citation type="submission" date="2020-04" db="EMBL/GenBank/DDBJ databases">
        <title>Genomic insights into acetone-butanol-ethanol (ABE) fermentation by sequencing solventogenic clostridia strains.</title>
        <authorList>
            <person name="Brown S."/>
        </authorList>
    </citation>
    <scope>NUCLEOTIDE SEQUENCE [LARGE SCALE GENOMIC DNA]</scope>
    <source>
        <strain evidence="3 4">DJ011</strain>
    </source>
</reference>
<feature type="transmembrane region" description="Helical" evidence="2">
    <location>
        <begin position="9"/>
        <end position="26"/>
    </location>
</feature>
<keyword evidence="4" id="KW-1185">Reference proteome</keyword>
<dbReference type="EMBL" id="JAAZWO010000004">
    <property type="protein sequence ID" value="MBC2397076.1"/>
    <property type="molecule type" value="Genomic_DNA"/>
</dbReference>
<keyword evidence="2" id="KW-0472">Membrane</keyword>
<proteinExistence type="predicted"/>
<dbReference type="AlphaFoldDB" id="A0A923IZ71"/>
<accession>A0A923IZ71</accession>
<evidence type="ECO:0000256" key="1">
    <source>
        <dbReference type="SAM" id="MobiDB-lite"/>
    </source>
</evidence>
<gene>
    <name evidence="3" type="ORF">HGG79_04670</name>
</gene>
<organism evidence="3 4">
    <name type="scientific">Clostridium tetanomorphum</name>
    <dbReference type="NCBI Taxonomy" id="1553"/>
    <lineage>
        <taxon>Bacteria</taxon>
        <taxon>Bacillati</taxon>
        <taxon>Bacillota</taxon>
        <taxon>Clostridia</taxon>
        <taxon>Eubacteriales</taxon>
        <taxon>Clostridiaceae</taxon>
        <taxon>Clostridium</taxon>
    </lineage>
</organism>